<name>A0A8H2VKX9_9SACH</name>
<sequence>MEYPTNIVLLLLQIVLEEQEKLAHRNKKFKLDDLLTEPLVDAVVLEKVVRHPLVHMYSPDIENTTLRGLKSIVRDIFDQGIDESSNTKNEDSTPVTLITLANYYYAKRIHELEGTLPNMKDQIQEKLAEIQ</sequence>
<dbReference type="InterPro" id="IPR020195">
    <property type="entry name" value="SWR1_Swc7"/>
</dbReference>
<dbReference type="Proteomes" id="UP000644660">
    <property type="component" value="Unassembled WGS sequence"/>
</dbReference>
<comment type="caution">
    <text evidence="1">The sequence shown here is derived from an EMBL/GenBank/DDBJ whole genome shotgun (WGS) entry which is preliminary data.</text>
</comment>
<proteinExistence type="predicted"/>
<reference evidence="1 2" key="1">
    <citation type="submission" date="2020-05" db="EMBL/GenBank/DDBJ databases">
        <authorList>
            <person name="Casaregola S."/>
            <person name="Devillers H."/>
            <person name="Grondin C."/>
        </authorList>
    </citation>
    <scope>NUCLEOTIDE SEQUENCE [LARGE SCALE GENOMIC DNA]</scope>
    <source>
        <strain evidence="1 2">CLIB 1767</strain>
    </source>
</reference>
<dbReference type="Pfam" id="PF17330">
    <property type="entry name" value="SWC7"/>
    <property type="match status" value="1"/>
</dbReference>
<dbReference type="GeneID" id="64860381"/>
<accession>A0A8H2VKX9</accession>
<dbReference type="OrthoDB" id="4067990at2759"/>
<protein>
    <submittedName>
        <fullName evidence="1">Uncharacterized protein</fullName>
    </submittedName>
</protein>
<organism evidence="1 2">
    <name type="scientific">Maudiozyma barnettii</name>
    <dbReference type="NCBI Taxonomy" id="61262"/>
    <lineage>
        <taxon>Eukaryota</taxon>
        <taxon>Fungi</taxon>
        <taxon>Dikarya</taxon>
        <taxon>Ascomycota</taxon>
        <taxon>Saccharomycotina</taxon>
        <taxon>Saccharomycetes</taxon>
        <taxon>Saccharomycetales</taxon>
        <taxon>Saccharomycetaceae</taxon>
        <taxon>Maudiozyma</taxon>
    </lineage>
</organism>
<evidence type="ECO:0000313" key="1">
    <source>
        <dbReference type="EMBL" id="CAB4257266.1"/>
    </source>
</evidence>
<dbReference type="AlphaFoldDB" id="A0A8H2VKX9"/>
<evidence type="ECO:0000313" key="2">
    <source>
        <dbReference type="Proteomes" id="UP000644660"/>
    </source>
</evidence>
<dbReference type="RefSeq" id="XP_041409110.1">
    <property type="nucleotide sequence ID" value="XM_041553176.1"/>
</dbReference>
<dbReference type="EMBL" id="CAEFZW010000014">
    <property type="protein sequence ID" value="CAB4257266.1"/>
    <property type="molecule type" value="Genomic_DNA"/>
</dbReference>
<keyword evidence="2" id="KW-1185">Reference proteome</keyword>
<gene>
    <name evidence="1" type="ORF">KABA2_14S00286</name>
</gene>